<dbReference type="GeneID" id="28844534"/>
<proteinExistence type="predicted"/>
<gene>
    <name evidence="3" type="ORF">VFPPC_00540</name>
</gene>
<evidence type="ECO:0000259" key="2">
    <source>
        <dbReference type="Pfam" id="PF11274"/>
    </source>
</evidence>
<dbReference type="PANTHER" id="PTHR40370:SF1">
    <property type="entry name" value="DUF3074 DOMAIN-CONTAINING PROTEIN"/>
    <property type="match status" value="1"/>
</dbReference>
<evidence type="ECO:0000313" key="3">
    <source>
        <dbReference type="EMBL" id="OAQ72609.2"/>
    </source>
</evidence>
<reference evidence="3 4" key="1">
    <citation type="journal article" date="2016" name="PLoS Pathog.">
        <title>Biosynthesis of antibiotic leucinostatins in bio-control fungus Purpureocillium lilacinum and their inhibition on phytophthora revealed by genome mining.</title>
        <authorList>
            <person name="Wang G."/>
            <person name="Liu Z."/>
            <person name="Lin R."/>
            <person name="Li E."/>
            <person name="Mao Z."/>
            <person name="Ling J."/>
            <person name="Yang Y."/>
            <person name="Yin W.B."/>
            <person name="Xie B."/>
        </authorList>
    </citation>
    <scope>NUCLEOTIDE SEQUENCE [LARGE SCALE GENOMIC DNA]</scope>
    <source>
        <strain evidence="3">170</strain>
    </source>
</reference>
<dbReference type="RefSeq" id="XP_022284676.1">
    <property type="nucleotide sequence ID" value="XM_022428178.1"/>
</dbReference>
<dbReference type="Proteomes" id="UP000078397">
    <property type="component" value="Unassembled WGS sequence"/>
</dbReference>
<name>A0A179G621_METCM</name>
<sequence>MECKTPRLSADTDGDLKADHGRFVRRWGLDPSKLPSSSAPSSELIPLLTTVWTEAIYFISKVHLEESSNKTSPWQSKGVKTFPHSNTPVKMYERVITTKELAKVIHDHKLDDVKESDMEPETWSLRRSVHANAASAGTADWNEWVRCFKKNHAEAEKEYTATVLNTTLMKNWNCKGIKIQVAGRTWVDWTMKWEESVHKLPFPLKKRVFPVLQLTAMTDDKREFLVVQIAVKDKDATPRNRGAVLGAYTSVERFRQTEGEVEWIMGTVSDAAGILPRWVQKRAVPAQIAKDVEMFLTWMTEERKRIVGTDKDTSTAANDSRTTSRTTSRVNSSQTTATTTTSGVVPAPKPSANE</sequence>
<protein>
    <submittedName>
        <fullName evidence="3">START-like domain-containing protein</fullName>
    </submittedName>
</protein>
<dbReference type="SUPFAM" id="SSF55961">
    <property type="entry name" value="Bet v1-like"/>
    <property type="match status" value="1"/>
</dbReference>
<accession>A0A179G621</accession>
<dbReference type="KEGG" id="pchm:VFPPC_00540"/>
<dbReference type="PANTHER" id="PTHR40370">
    <property type="entry name" value="EXPRESSED PROTEIN"/>
    <property type="match status" value="1"/>
</dbReference>
<dbReference type="Gene3D" id="3.30.530.20">
    <property type="match status" value="1"/>
</dbReference>
<evidence type="ECO:0000256" key="1">
    <source>
        <dbReference type="SAM" id="MobiDB-lite"/>
    </source>
</evidence>
<feature type="compositionally biased region" description="Low complexity" evidence="1">
    <location>
        <begin position="314"/>
        <end position="341"/>
    </location>
</feature>
<dbReference type="InterPro" id="IPR023393">
    <property type="entry name" value="START-like_dom_sf"/>
</dbReference>
<organism evidence="3 4">
    <name type="scientific">Pochonia chlamydosporia 170</name>
    <dbReference type="NCBI Taxonomy" id="1380566"/>
    <lineage>
        <taxon>Eukaryota</taxon>
        <taxon>Fungi</taxon>
        <taxon>Dikarya</taxon>
        <taxon>Ascomycota</taxon>
        <taxon>Pezizomycotina</taxon>
        <taxon>Sordariomycetes</taxon>
        <taxon>Hypocreomycetidae</taxon>
        <taxon>Hypocreales</taxon>
        <taxon>Clavicipitaceae</taxon>
        <taxon>Pochonia</taxon>
    </lineage>
</organism>
<feature type="region of interest" description="Disordered" evidence="1">
    <location>
        <begin position="309"/>
        <end position="354"/>
    </location>
</feature>
<evidence type="ECO:0000313" key="4">
    <source>
        <dbReference type="Proteomes" id="UP000078397"/>
    </source>
</evidence>
<keyword evidence="4" id="KW-1185">Reference proteome</keyword>
<dbReference type="Pfam" id="PF11274">
    <property type="entry name" value="DUF3074"/>
    <property type="match status" value="1"/>
</dbReference>
<dbReference type="EMBL" id="LSBJ02000001">
    <property type="protein sequence ID" value="OAQ72609.2"/>
    <property type="molecule type" value="Genomic_DNA"/>
</dbReference>
<dbReference type="OrthoDB" id="6423603at2759"/>
<comment type="caution">
    <text evidence="3">The sequence shown here is derived from an EMBL/GenBank/DDBJ whole genome shotgun (WGS) entry which is preliminary data.</text>
</comment>
<feature type="domain" description="DUF3074" evidence="2">
    <location>
        <begin position="123"/>
        <end position="299"/>
    </location>
</feature>
<dbReference type="AlphaFoldDB" id="A0A179G621"/>
<dbReference type="InterPro" id="IPR024500">
    <property type="entry name" value="DUF3074"/>
</dbReference>